<keyword evidence="1" id="KW-0812">Transmembrane</keyword>
<name>A0A8T1Q4Y2_CARIL</name>
<reference evidence="2" key="1">
    <citation type="submission" date="2020-12" db="EMBL/GenBank/DDBJ databases">
        <title>WGS assembly of Carya illinoinensis cv. Pawnee.</title>
        <authorList>
            <person name="Platts A."/>
            <person name="Shu S."/>
            <person name="Wright S."/>
            <person name="Barry K."/>
            <person name="Edger P."/>
            <person name="Pires J.C."/>
            <person name="Schmutz J."/>
        </authorList>
    </citation>
    <scope>NUCLEOTIDE SEQUENCE</scope>
    <source>
        <tissue evidence="2">Leaf</tissue>
    </source>
</reference>
<dbReference type="EMBL" id="CM031815">
    <property type="protein sequence ID" value="KAG6649243.1"/>
    <property type="molecule type" value="Genomic_DNA"/>
</dbReference>
<organism evidence="2 3">
    <name type="scientific">Carya illinoinensis</name>
    <name type="common">Pecan</name>
    <dbReference type="NCBI Taxonomy" id="32201"/>
    <lineage>
        <taxon>Eukaryota</taxon>
        <taxon>Viridiplantae</taxon>
        <taxon>Streptophyta</taxon>
        <taxon>Embryophyta</taxon>
        <taxon>Tracheophyta</taxon>
        <taxon>Spermatophyta</taxon>
        <taxon>Magnoliopsida</taxon>
        <taxon>eudicotyledons</taxon>
        <taxon>Gunneridae</taxon>
        <taxon>Pentapetalae</taxon>
        <taxon>rosids</taxon>
        <taxon>fabids</taxon>
        <taxon>Fagales</taxon>
        <taxon>Juglandaceae</taxon>
        <taxon>Carya</taxon>
    </lineage>
</organism>
<keyword evidence="3" id="KW-1185">Reference proteome</keyword>
<accession>A0A8T1Q4Y2</accession>
<dbReference type="AlphaFoldDB" id="A0A8T1Q4Y2"/>
<evidence type="ECO:0000313" key="2">
    <source>
        <dbReference type="EMBL" id="KAG6649243.1"/>
    </source>
</evidence>
<feature type="transmembrane region" description="Helical" evidence="1">
    <location>
        <begin position="12"/>
        <end position="32"/>
    </location>
</feature>
<sequence length="99" mass="12120">MACCVRLICSRNVVFVFILSFIGFLLLLLLVFKESITCRTYISSSIDWQRLFWFPILIFIYCESHERWRYRFRLRVKFCPYTHRDEKCYRTCGLVWIGI</sequence>
<evidence type="ECO:0000313" key="3">
    <source>
        <dbReference type="Proteomes" id="UP000811609"/>
    </source>
</evidence>
<keyword evidence="1" id="KW-1133">Transmembrane helix</keyword>
<evidence type="ECO:0000256" key="1">
    <source>
        <dbReference type="SAM" id="Phobius"/>
    </source>
</evidence>
<proteinExistence type="predicted"/>
<protein>
    <submittedName>
        <fullName evidence="2">Uncharacterized protein</fullName>
    </submittedName>
</protein>
<keyword evidence="1" id="KW-0472">Membrane</keyword>
<gene>
    <name evidence="2" type="ORF">CIPAW_07G198900</name>
</gene>
<dbReference type="Proteomes" id="UP000811609">
    <property type="component" value="Chromosome 7"/>
</dbReference>
<comment type="caution">
    <text evidence="2">The sequence shown here is derived from an EMBL/GenBank/DDBJ whole genome shotgun (WGS) entry which is preliminary data.</text>
</comment>